<keyword evidence="2" id="KW-1185">Reference proteome</keyword>
<dbReference type="EnsemblMetazoa" id="PPA15536.1">
    <property type="protein sequence ID" value="PPA15536.1"/>
    <property type="gene ID" value="WBGene00105090"/>
</dbReference>
<dbReference type="AlphaFoldDB" id="A0A2A6CQK9"/>
<evidence type="ECO:0000313" key="2">
    <source>
        <dbReference type="Proteomes" id="UP000005239"/>
    </source>
</evidence>
<accession>A0A2A6CQK9</accession>
<evidence type="ECO:0000313" key="1">
    <source>
        <dbReference type="EnsemblMetazoa" id="PPA15536.1"/>
    </source>
</evidence>
<organism evidence="1 2">
    <name type="scientific">Pristionchus pacificus</name>
    <name type="common">Parasitic nematode worm</name>
    <dbReference type="NCBI Taxonomy" id="54126"/>
    <lineage>
        <taxon>Eukaryota</taxon>
        <taxon>Metazoa</taxon>
        <taxon>Ecdysozoa</taxon>
        <taxon>Nematoda</taxon>
        <taxon>Chromadorea</taxon>
        <taxon>Rhabditida</taxon>
        <taxon>Rhabditina</taxon>
        <taxon>Diplogasteromorpha</taxon>
        <taxon>Diplogasteroidea</taxon>
        <taxon>Neodiplogasteridae</taxon>
        <taxon>Pristionchus</taxon>
    </lineage>
</organism>
<accession>A0A8R1UBQ3</accession>
<name>A0A2A6CQK9_PRIPA</name>
<reference evidence="1" key="2">
    <citation type="submission" date="2022-06" db="UniProtKB">
        <authorList>
            <consortium name="EnsemblMetazoa"/>
        </authorList>
    </citation>
    <scope>IDENTIFICATION</scope>
    <source>
        <strain evidence="1">PS312</strain>
    </source>
</reference>
<sequence>MVFYLPLFVCCLQLTWACVPVKPGEDMPCPSVPQAAGATDYLVSGLKGPTIQNGAKVYTCTVPEKLLSIEGGVVTELDDGATIKCNPNSGLFVTDDGLAVGAKTFTCGEKVVPCPVVPEHTTGGIPGAETEAIPPPTMSNGDTIYQCKAPKAKLFKVPNGDPTMAMDLGTTSTIKCKRQSGKIFLVEGTTETEIDPAGMDTYTCGEFSCQLCDQTKLIEPTAPACTTQTDFLCKSKPTVTITANCPMLSCPTGESLYLMQTASTGIAVAEAQVKCDATSKSWLFDGTNPIDAAAPGFVCVTTCKQQCDAPVTDAYSNMNAGISDILMNPISIQPTCIYKCPTSFSLTVGGQAYNSVVCNMNTKTLTVDTPTGTAISAANQFSCATCSCPTADLNDGSNGLCPMGFLCTTPTRGTACEATCPTDSMAIYNDAAGALKISPTLLCVGADWITAGKAAPDVACMFLPGKGYVTAPATPPGTTACTALTELTCPSTNCLFAELIYVKNNDGYVATCKTGSLVTDVFGTQLVSPCVGGAWTEGITQATCVQDDSQVDACLNQLDPAVKAVVRYSCELGTCYISCTDPTKQFEYMVDNGAGPVVEHNKLMKCHEMSPAPINLQFTDAALIKCV</sequence>
<dbReference type="Proteomes" id="UP000005239">
    <property type="component" value="Unassembled WGS sequence"/>
</dbReference>
<reference evidence="2" key="1">
    <citation type="journal article" date="2008" name="Nat. Genet.">
        <title>The Pristionchus pacificus genome provides a unique perspective on nematode lifestyle and parasitism.</title>
        <authorList>
            <person name="Dieterich C."/>
            <person name="Clifton S.W."/>
            <person name="Schuster L.N."/>
            <person name="Chinwalla A."/>
            <person name="Delehaunty K."/>
            <person name="Dinkelacker I."/>
            <person name="Fulton L."/>
            <person name="Fulton R."/>
            <person name="Godfrey J."/>
            <person name="Minx P."/>
            <person name="Mitreva M."/>
            <person name="Roeseler W."/>
            <person name="Tian H."/>
            <person name="Witte H."/>
            <person name="Yang S.P."/>
            <person name="Wilson R.K."/>
            <person name="Sommer R.J."/>
        </authorList>
    </citation>
    <scope>NUCLEOTIDE SEQUENCE [LARGE SCALE GENOMIC DNA]</scope>
    <source>
        <strain evidence="2">PS312</strain>
    </source>
</reference>
<protein>
    <submittedName>
        <fullName evidence="1">Uncharacterized protein</fullName>
    </submittedName>
</protein>
<gene>
    <name evidence="1" type="primary">WBGene00105090</name>
</gene>
<proteinExistence type="predicted"/>